<dbReference type="Proteomes" id="UP000177870">
    <property type="component" value="Chromosome"/>
</dbReference>
<dbReference type="AlphaFoldDB" id="A0A1D8TTA1"/>
<dbReference type="STRING" id="1458985.BJP34_16225"/>
<evidence type="ECO:0000313" key="2">
    <source>
        <dbReference type="Proteomes" id="UP000177870"/>
    </source>
</evidence>
<name>A0A1D8TTA1_9CYAN</name>
<dbReference type="KEGG" id="mpro:BJP34_16225"/>
<dbReference type="OrthoDB" id="488426at2"/>
<dbReference type="RefSeq" id="WP_070393236.1">
    <property type="nucleotide sequence ID" value="NZ_CP017599.1"/>
</dbReference>
<dbReference type="EMBL" id="CP017599">
    <property type="protein sequence ID" value="AOX00783.1"/>
    <property type="molecule type" value="Genomic_DNA"/>
</dbReference>
<gene>
    <name evidence="1" type="ORF">BJP34_16225</name>
</gene>
<organism evidence="1 2">
    <name type="scientific">Moorena producens PAL-8-15-08-1</name>
    <dbReference type="NCBI Taxonomy" id="1458985"/>
    <lineage>
        <taxon>Bacteria</taxon>
        <taxon>Bacillati</taxon>
        <taxon>Cyanobacteriota</taxon>
        <taxon>Cyanophyceae</taxon>
        <taxon>Coleofasciculales</taxon>
        <taxon>Coleofasciculaceae</taxon>
        <taxon>Moorena</taxon>
    </lineage>
</organism>
<proteinExistence type="predicted"/>
<protein>
    <submittedName>
        <fullName evidence="1">Uncharacterized protein</fullName>
    </submittedName>
</protein>
<evidence type="ECO:0000313" key="1">
    <source>
        <dbReference type="EMBL" id="AOX00783.1"/>
    </source>
</evidence>
<sequence>MSSLTQSSESVVDLFNPSRQNQQQAAKISCISYQSMYRSCRVLREFVLYYFPLYNLSINDFFKFSPILSFIEALVYEIDEEVERIQKSGYNSNQASPWKAKEKIILSVLDEHNLRHFKVEYYLNKLGEYFELESQLLMTSHVTHTLITQAAELRSSDYRVLHCTLLKMLGLNYSQEELNEELSLMWPLEVLNDIEDDLMSYKEDVEAKHYNTYRMFVKVYGETAPYYLKQDLYYYEHLFHQQLEKLSDVRKSRFGKAWEAYRLDHPVPVVPEPILEN</sequence>
<reference evidence="2" key="1">
    <citation type="submission" date="2016-10" db="EMBL/GenBank/DDBJ databases">
        <title>Comparative genomics uncovers the prolific and rare metabolic potential of the cyanobacterial genus Moorea.</title>
        <authorList>
            <person name="Leao T."/>
            <person name="Castelao G."/>
            <person name="Korobeynikov A."/>
            <person name="Monroe E.A."/>
            <person name="Podell S."/>
            <person name="Glukhov E."/>
            <person name="Allen E."/>
            <person name="Gerwick W.H."/>
            <person name="Gerwick L."/>
        </authorList>
    </citation>
    <scope>NUCLEOTIDE SEQUENCE [LARGE SCALE GENOMIC DNA]</scope>
    <source>
        <strain evidence="2">PAL-8-15-08-1</strain>
    </source>
</reference>
<accession>A0A1D8TTA1</accession>
<dbReference type="PANTHER" id="PTHR35754:SF2">
    <property type="entry name" value="ATP SYNTHASE SUBUNIT B"/>
    <property type="match status" value="1"/>
</dbReference>
<dbReference type="PANTHER" id="PTHR35754">
    <property type="entry name" value="ATP SYNTHASE SUBUNIT B"/>
    <property type="match status" value="1"/>
</dbReference>